<protein>
    <submittedName>
        <fullName evidence="1">Outer membrane protein transport protein</fullName>
    </submittedName>
</protein>
<sequence length="425" mass="46866">MAAISNLVLAQSGTNSPYSQFGLGMLTEQGAGFSRGMNGLGLGFREHNQVNYLNPASLSSIDSLSFIFDAGFSGQITNFHENGVRKNANNATFDYVVAGFRAAKHLGISFGLIPFTNIGYNYVTTEKLNPQSSYTSKAYSNTYNGEGGLHDVYLGFGWEPFKGFSFGATAGYLWGNYTRSVINSYSDAYVNTLAKYYSASVSNYKLDFGVQYTTKLNEKDQVTVGLTYGLGHQLNADAVCDVVSTNSQTATADTTSYVAAKALEIPTSIGAGFMWNHREVLKFGVDYSLQKWGATEYPQYTEKNGSVSYTATSGMFKDRHKFTAGFDFMPVNKRSRSFFNRIHYRAGVSYATPYLVINGQDGPKEISASIGFGIPIINVYNNRSMLNISAQWVNQSATGFIKENTFRINIGLTFNECWFAKWKVE</sequence>
<name>A0AB33IMT5_9BACT</name>
<dbReference type="Gene3D" id="2.40.160.60">
    <property type="entry name" value="Outer membrane protein transport protein (OMPP1/FadL/TodX)"/>
    <property type="match status" value="1"/>
</dbReference>
<dbReference type="EMBL" id="AP035785">
    <property type="protein sequence ID" value="BFO70878.1"/>
    <property type="molecule type" value="Genomic_DNA"/>
</dbReference>
<gene>
    <name evidence="1" type="ORF">GTC17253_08440</name>
</gene>
<reference evidence="1" key="1">
    <citation type="submission" date="2024-07" db="EMBL/GenBank/DDBJ databases">
        <title>Complete genome sequence of Prevotella sp. YM-2024 GTC17253.</title>
        <authorList>
            <person name="Hayashi M."/>
            <person name="Muto Y."/>
            <person name="Tanaka K."/>
            <person name="Niwa H."/>
        </authorList>
    </citation>
    <scope>NUCLEOTIDE SEQUENCE</scope>
    <source>
        <strain evidence="1">GTC17253</strain>
    </source>
</reference>
<accession>A0AB33IMT5</accession>
<evidence type="ECO:0000313" key="1">
    <source>
        <dbReference type="EMBL" id="BFO70878.1"/>
    </source>
</evidence>
<dbReference type="SUPFAM" id="SSF56935">
    <property type="entry name" value="Porins"/>
    <property type="match status" value="1"/>
</dbReference>
<organism evidence="1">
    <name type="scientific">Prevotella sp. GTC17253</name>
    <dbReference type="NCBI Taxonomy" id="3236793"/>
    <lineage>
        <taxon>Bacteria</taxon>
        <taxon>Pseudomonadati</taxon>
        <taxon>Bacteroidota</taxon>
        <taxon>Bacteroidia</taxon>
        <taxon>Bacteroidales</taxon>
        <taxon>Prevotellaceae</taxon>
        <taxon>Prevotella</taxon>
    </lineage>
</organism>
<proteinExistence type="predicted"/>
<dbReference type="AlphaFoldDB" id="A0AB33IMT5"/>